<comment type="caution">
    <text evidence="2">The sequence shown here is derived from an EMBL/GenBank/DDBJ whole genome shotgun (WGS) entry which is preliminary data.</text>
</comment>
<protein>
    <submittedName>
        <fullName evidence="2">Uncharacterized protein</fullName>
    </submittedName>
</protein>
<accession>A0ABQ9ZZ92</accession>
<organism evidence="2 3">
    <name type="scientific">Daphnia magna</name>
    <dbReference type="NCBI Taxonomy" id="35525"/>
    <lineage>
        <taxon>Eukaryota</taxon>
        <taxon>Metazoa</taxon>
        <taxon>Ecdysozoa</taxon>
        <taxon>Arthropoda</taxon>
        <taxon>Crustacea</taxon>
        <taxon>Branchiopoda</taxon>
        <taxon>Diplostraca</taxon>
        <taxon>Cladocera</taxon>
        <taxon>Anomopoda</taxon>
        <taxon>Daphniidae</taxon>
        <taxon>Daphnia</taxon>
    </lineage>
</organism>
<dbReference type="Proteomes" id="UP001234178">
    <property type="component" value="Unassembled WGS sequence"/>
</dbReference>
<sequence length="136" mass="14951">MTVTPSYSYSSCCSARGSGRAKQHGRDRKKEKAAVPITEAKRPNDQLALLDSAANAGLSMLAVDNNKCFSSCIKTLVYDIAKKEGGRQNPELRMTGHAHIIQQLFSEFRRVLFFLFRSSSLCVAPFFANGKGKSDT</sequence>
<proteinExistence type="predicted"/>
<evidence type="ECO:0000256" key="1">
    <source>
        <dbReference type="SAM" id="MobiDB-lite"/>
    </source>
</evidence>
<reference evidence="2 3" key="1">
    <citation type="journal article" date="2023" name="Nucleic Acids Res.">
        <title>The hologenome of Daphnia magna reveals possible DNA methylation and microbiome-mediated evolution of the host genome.</title>
        <authorList>
            <person name="Chaturvedi A."/>
            <person name="Li X."/>
            <person name="Dhandapani V."/>
            <person name="Marshall H."/>
            <person name="Kissane S."/>
            <person name="Cuenca-Cambronero M."/>
            <person name="Asole G."/>
            <person name="Calvet F."/>
            <person name="Ruiz-Romero M."/>
            <person name="Marangio P."/>
            <person name="Guigo R."/>
            <person name="Rago D."/>
            <person name="Mirbahai L."/>
            <person name="Eastwood N."/>
            <person name="Colbourne J.K."/>
            <person name="Zhou J."/>
            <person name="Mallon E."/>
            <person name="Orsini L."/>
        </authorList>
    </citation>
    <scope>NUCLEOTIDE SEQUENCE [LARGE SCALE GENOMIC DNA]</scope>
    <source>
        <strain evidence="2">LRV0_1</strain>
    </source>
</reference>
<name>A0ABQ9ZZ92_9CRUS</name>
<keyword evidence="3" id="KW-1185">Reference proteome</keyword>
<gene>
    <name evidence="2" type="ORF">OUZ56_000298</name>
</gene>
<evidence type="ECO:0000313" key="3">
    <source>
        <dbReference type="Proteomes" id="UP001234178"/>
    </source>
</evidence>
<feature type="region of interest" description="Disordered" evidence="1">
    <location>
        <begin position="1"/>
        <end position="34"/>
    </location>
</feature>
<evidence type="ECO:0000313" key="2">
    <source>
        <dbReference type="EMBL" id="KAK4018231.1"/>
    </source>
</evidence>
<dbReference type="EMBL" id="JAOYFB010000036">
    <property type="protein sequence ID" value="KAK4018231.1"/>
    <property type="molecule type" value="Genomic_DNA"/>
</dbReference>
<feature type="compositionally biased region" description="Polar residues" evidence="1">
    <location>
        <begin position="1"/>
        <end position="13"/>
    </location>
</feature>